<feature type="transmembrane region" description="Helical" evidence="1">
    <location>
        <begin position="105"/>
        <end position="122"/>
    </location>
</feature>
<dbReference type="EMBL" id="JBHUME010000013">
    <property type="protein sequence ID" value="MFD2614759.1"/>
    <property type="molecule type" value="Genomic_DNA"/>
</dbReference>
<dbReference type="InterPro" id="IPR005804">
    <property type="entry name" value="FA_desaturase_dom"/>
</dbReference>
<dbReference type="Proteomes" id="UP001597541">
    <property type="component" value="Unassembled WGS sequence"/>
</dbReference>
<proteinExistence type="predicted"/>
<evidence type="ECO:0000313" key="3">
    <source>
        <dbReference type="EMBL" id="MFD2614759.1"/>
    </source>
</evidence>
<dbReference type="RefSeq" id="WP_377605981.1">
    <property type="nucleotide sequence ID" value="NZ_JBHUME010000013.1"/>
</dbReference>
<dbReference type="CDD" id="cd03510">
    <property type="entry name" value="Rhizobitoxine-FADS-like"/>
    <property type="match status" value="1"/>
</dbReference>
<keyword evidence="1" id="KW-0812">Transmembrane</keyword>
<protein>
    <submittedName>
        <fullName evidence="3">Fatty acid desaturase</fullName>
        <ecNumber evidence="3">1.14.19.-</ecNumber>
    </submittedName>
</protein>
<keyword evidence="4" id="KW-1185">Reference proteome</keyword>
<dbReference type="InterPro" id="IPR012171">
    <property type="entry name" value="Fatty_acid_desaturase"/>
</dbReference>
<accession>A0ABW5PIS2</accession>
<feature type="transmembrane region" description="Helical" evidence="1">
    <location>
        <begin position="154"/>
        <end position="174"/>
    </location>
</feature>
<dbReference type="Pfam" id="PF00487">
    <property type="entry name" value="FA_desaturase"/>
    <property type="match status" value="1"/>
</dbReference>
<dbReference type="PANTHER" id="PTHR19353:SF19">
    <property type="entry name" value="DELTA(5) FATTY ACID DESATURASE C-RELATED"/>
    <property type="match status" value="1"/>
</dbReference>
<keyword evidence="1" id="KW-0472">Membrane</keyword>
<dbReference type="PANTHER" id="PTHR19353">
    <property type="entry name" value="FATTY ACID DESATURASE 2"/>
    <property type="match status" value="1"/>
</dbReference>
<organism evidence="3 4">
    <name type="scientific">Paenibacillus gansuensis</name>
    <dbReference type="NCBI Taxonomy" id="306542"/>
    <lineage>
        <taxon>Bacteria</taxon>
        <taxon>Bacillati</taxon>
        <taxon>Bacillota</taxon>
        <taxon>Bacilli</taxon>
        <taxon>Bacillales</taxon>
        <taxon>Paenibacillaceae</taxon>
        <taxon>Paenibacillus</taxon>
    </lineage>
</organism>
<feature type="domain" description="Fatty acid desaturase" evidence="2">
    <location>
        <begin position="69"/>
        <end position="296"/>
    </location>
</feature>
<evidence type="ECO:0000313" key="4">
    <source>
        <dbReference type="Proteomes" id="UP001597541"/>
    </source>
</evidence>
<dbReference type="GO" id="GO:0016491">
    <property type="term" value="F:oxidoreductase activity"/>
    <property type="evidence" value="ECO:0007669"/>
    <property type="project" value="UniProtKB-KW"/>
</dbReference>
<gene>
    <name evidence="3" type="ORF">ACFSUF_20300</name>
</gene>
<dbReference type="EC" id="1.14.19.-" evidence="3"/>
<reference evidence="4" key="1">
    <citation type="journal article" date="2019" name="Int. J. Syst. Evol. Microbiol.">
        <title>The Global Catalogue of Microorganisms (GCM) 10K type strain sequencing project: providing services to taxonomists for standard genome sequencing and annotation.</title>
        <authorList>
            <consortium name="The Broad Institute Genomics Platform"/>
            <consortium name="The Broad Institute Genome Sequencing Center for Infectious Disease"/>
            <person name="Wu L."/>
            <person name="Ma J."/>
        </authorList>
    </citation>
    <scope>NUCLEOTIDE SEQUENCE [LARGE SCALE GENOMIC DNA]</scope>
    <source>
        <strain evidence="4">KCTC 3950</strain>
    </source>
</reference>
<keyword evidence="1" id="KW-1133">Transmembrane helix</keyword>
<evidence type="ECO:0000256" key="1">
    <source>
        <dbReference type="SAM" id="Phobius"/>
    </source>
</evidence>
<keyword evidence="3" id="KW-0560">Oxidoreductase</keyword>
<evidence type="ECO:0000259" key="2">
    <source>
        <dbReference type="Pfam" id="PF00487"/>
    </source>
</evidence>
<sequence>MGLKNVNEHKNINEEFRQFKGLSFTSELFAEIKVLQEKNNWYNFFSLLLDWILIITAIAISEFSGNFIIYLISIIIIGGRMRGLDNLMHEASHKLLFKNYFLNKWIASVFIALPVMTNFNSYCTSHNNHHKYLWTEQDPDTSELKKLGLGRSTITTKTFVLKYILGSFLIKHIIKNIKDCFIRLFSKDQQSNIEYAIKLSVWFAILFIAVVFNFWTQLVLYWFIPLVTIFPIIRFWSDLADHSGLEVSHPLYSSRNNYGTWIERLILTPHHDNYHIVHHLFPYIPHFNLKKAHIILLKHPDYAQASHCTGFFNSFLPGFKSVIEDVVKKMNNVN</sequence>
<name>A0ABW5PIS2_9BACL</name>
<comment type="caution">
    <text evidence="3">The sequence shown here is derived from an EMBL/GenBank/DDBJ whole genome shotgun (WGS) entry which is preliminary data.</text>
</comment>